<name>K9UQ70_CHAP6</name>
<dbReference type="InterPro" id="IPR027417">
    <property type="entry name" value="P-loop_NTPase"/>
</dbReference>
<dbReference type="eggNOG" id="COG0507">
    <property type="taxonomic scope" value="Bacteria"/>
</dbReference>
<feature type="domain" description="TrwC relaxase" evidence="3">
    <location>
        <begin position="12"/>
        <end position="272"/>
    </location>
</feature>
<organism evidence="4 5">
    <name type="scientific">Chamaesiphon minutus (strain ATCC 27169 / PCC 6605)</name>
    <dbReference type="NCBI Taxonomy" id="1173020"/>
    <lineage>
        <taxon>Bacteria</taxon>
        <taxon>Bacillati</taxon>
        <taxon>Cyanobacteriota</taxon>
        <taxon>Cyanophyceae</taxon>
        <taxon>Gomontiellales</taxon>
        <taxon>Chamaesiphonaceae</taxon>
        <taxon>Chamaesiphon</taxon>
    </lineage>
</organism>
<accession>K9UQ70</accession>
<sequence length="919" mass="102230">MLTAKNCSGGGAVKYFTEYYERDETRWYGKGASALGLEGEIERESFENVCYGKSPDGSRYLGTKGDPEKRRAGTDFTFSAPKSVSLTALVGGDTRLEIAHRVAVEKTLALIEERYAQTRITSNKNVIEVKTGNLVVAQFDHIESRELDPHLHTHALVMNLTQAENGKWYANDNDLIFQNKKHLGTIYQAYLAAEVERLGYEIEHRPHGQFEIKGYDRQSLVDFSKRRMQILSECPGNSTWQTREDTWHRTRKDKERIPSTELKVKWQQEAADLGIEIVRSGLAKDVEPTAAATKDRYIEDAIAHCSERSVDFRVEEIEKFAIAQRLPIDIAEIKPLCDDRADLIRLDGSYTTFRALCREEKTISLMRQGQGTLTPVATTESVTDYLRDTTLNAGQRQAVRLAATNADRAIAWQGVAGAGKTYALAELKQIADSQEVEVKGFAPSAEAAKVLGDELGIETNTVARKLCSREELPSKDELWIVDEAGLLSADDALALLSRATKEQARVLLVGDTRQLSSVAAGNPFKSLQAAGMATARLTVSLRQKDPNLKAAVDALADGAIERGFTLLEQNNNIVTIAKDDIIEKIASEYLALTPAEQAKTLIVSGTNDTRREITAAIREGFRDSGTIGLDLPARQLVDYKFTKIENRYVHNYNVGDIVVPIRNYKRLEKGQSYVVAGKEADDLVLRSPEGERLVTDLSFDKAHYHEESIGIAVGDRLRWSKNDTQLQRRNGQEFEIESTVEHLANIKYRDGRTEAIDLRQAHHFDLAIATTIYSSQGKTSERVFVAADGVQNSESFYVAASRARSELKIFTDSPDNLRSMAMDSMSNSNPRELLSELHKRQAVLKAEKQRGIDNKNVVREVDVPVEISQPLNLVKERESDSTEVGVTLPTEGGGVILPTQGGDEAKDLNNLDLDSNYSR</sequence>
<dbReference type="CDD" id="cd18809">
    <property type="entry name" value="SF1_C_RecD"/>
    <property type="match status" value="1"/>
</dbReference>
<reference evidence="4 5" key="1">
    <citation type="submission" date="2012-05" db="EMBL/GenBank/DDBJ databases">
        <title>Noncontiguous Finished plasmid 1 of genome of Chamaesiphon sp. PCC 6605.</title>
        <authorList>
            <consortium name="US DOE Joint Genome Institute"/>
            <person name="Gugger M."/>
            <person name="Coursin T."/>
            <person name="Rippka R."/>
            <person name="Tandeau De Marsac N."/>
            <person name="Huntemann M."/>
            <person name="Wei C.-L."/>
            <person name="Han J."/>
            <person name="Detter J.C."/>
            <person name="Han C."/>
            <person name="Tapia R."/>
            <person name="Chen A."/>
            <person name="Kyrpides N."/>
            <person name="Mavromatis K."/>
            <person name="Markowitz V."/>
            <person name="Szeto E."/>
            <person name="Ivanova N."/>
            <person name="Pagani I."/>
            <person name="Pati A."/>
            <person name="Goodwin L."/>
            <person name="Nordberg H.P."/>
            <person name="Cantor M.N."/>
            <person name="Hua S.X."/>
            <person name="Woyke T."/>
            <person name="Kerfeld C.A."/>
        </authorList>
    </citation>
    <scope>NUCLEOTIDE SEQUENCE [LARGE SCALE GENOMIC DNA]</scope>
    <source>
        <strain evidence="5">ATCC 27169 / PCC 6605</strain>
        <plasmid evidence="5">Plasmid pCHA6605.01</plasmid>
    </source>
</reference>
<dbReference type="AlphaFoldDB" id="K9UQ70"/>
<dbReference type="Gene3D" id="3.40.50.300">
    <property type="entry name" value="P-loop containing nucleotide triphosphate hydrolases"/>
    <property type="match status" value="2"/>
</dbReference>
<dbReference type="InterPro" id="IPR027351">
    <property type="entry name" value="(+)RNA_virus_helicase_core_dom"/>
</dbReference>
<dbReference type="InterPro" id="IPR014862">
    <property type="entry name" value="TrwC"/>
</dbReference>
<dbReference type="Pfam" id="PF08751">
    <property type="entry name" value="TrwC"/>
    <property type="match status" value="1"/>
</dbReference>
<keyword evidence="4" id="KW-0614">Plasmid</keyword>
<keyword evidence="5" id="KW-1185">Reference proteome</keyword>
<dbReference type="HOGENOM" id="CLU_001748_0_0_3"/>
<dbReference type="Proteomes" id="UP000010366">
    <property type="component" value="Plasmid pCHA6605.01"/>
</dbReference>
<evidence type="ECO:0000256" key="1">
    <source>
        <dbReference type="SAM" id="MobiDB-lite"/>
    </source>
</evidence>
<dbReference type="Pfam" id="PF01443">
    <property type="entry name" value="Viral_helicase1"/>
    <property type="match status" value="1"/>
</dbReference>
<dbReference type="GO" id="GO:0005524">
    <property type="term" value="F:ATP binding"/>
    <property type="evidence" value="ECO:0007669"/>
    <property type="project" value="InterPro"/>
</dbReference>
<feature type="domain" description="(+)RNA virus helicase C-terminal" evidence="2">
    <location>
        <begin position="728"/>
        <end position="811"/>
    </location>
</feature>
<dbReference type="NCBIfam" id="NF041492">
    <property type="entry name" value="MobF"/>
    <property type="match status" value="1"/>
</dbReference>
<dbReference type="EMBL" id="CP003601">
    <property type="protein sequence ID" value="AFY96813.1"/>
    <property type="molecule type" value="Genomic_DNA"/>
</dbReference>
<evidence type="ECO:0000313" key="5">
    <source>
        <dbReference type="Proteomes" id="UP000010366"/>
    </source>
</evidence>
<dbReference type="RefSeq" id="WP_015328704.1">
    <property type="nucleotide sequence ID" value="NC_020053.1"/>
</dbReference>
<dbReference type="PANTHER" id="PTHR43788">
    <property type="entry name" value="DNA2/NAM7 HELICASE FAMILY MEMBER"/>
    <property type="match status" value="1"/>
</dbReference>
<dbReference type="SUPFAM" id="SSF52540">
    <property type="entry name" value="P-loop containing nucleoside triphosphate hydrolases"/>
    <property type="match status" value="2"/>
</dbReference>
<gene>
    <name evidence="4" type="ORF">Cha6605_5968</name>
</gene>
<proteinExistence type="predicted"/>
<dbReference type="KEGG" id="cmp:Cha6605_5968"/>
<dbReference type="CDD" id="cd17933">
    <property type="entry name" value="DEXSc_RecD-like"/>
    <property type="match status" value="1"/>
</dbReference>
<feature type="region of interest" description="Disordered" evidence="1">
    <location>
        <begin position="876"/>
        <end position="919"/>
    </location>
</feature>
<dbReference type="PATRIC" id="fig|1173020.3.peg.6864"/>
<evidence type="ECO:0000259" key="3">
    <source>
        <dbReference type="Pfam" id="PF08751"/>
    </source>
</evidence>
<dbReference type="Pfam" id="PF13604">
    <property type="entry name" value="AAA_30"/>
    <property type="match status" value="1"/>
</dbReference>
<dbReference type="InterPro" id="IPR014059">
    <property type="entry name" value="TraI/TrwC_relax"/>
</dbReference>
<geneLocation type="plasmid" evidence="4 5">
    <name>pCHA6605.01</name>
</geneLocation>
<evidence type="ECO:0000313" key="4">
    <source>
        <dbReference type="EMBL" id="AFY96813.1"/>
    </source>
</evidence>
<dbReference type="NCBIfam" id="TIGR02686">
    <property type="entry name" value="relax_trwC"/>
    <property type="match status" value="1"/>
</dbReference>
<dbReference type="SUPFAM" id="SSF55464">
    <property type="entry name" value="Origin of replication-binding domain, RBD-like"/>
    <property type="match status" value="1"/>
</dbReference>
<evidence type="ECO:0000259" key="2">
    <source>
        <dbReference type="Pfam" id="PF01443"/>
    </source>
</evidence>
<protein>
    <submittedName>
        <fullName evidence="4">Conjugative relaxase domain protein, TrwC/TraI family</fullName>
    </submittedName>
</protein>
<dbReference type="OrthoDB" id="1634048at2"/>
<dbReference type="InterPro" id="IPR050534">
    <property type="entry name" value="Coronavir_polyprotein_1ab"/>
</dbReference>